<proteinExistence type="predicted"/>
<dbReference type="GO" id="GO:0016740">
    <property type="term" value="F:transferase activity"/>
    <property type="evidence" value="ECO:0007669"/>
    <property type="project" value="UniProtKB-KW"/>
</dbReference>
<gene>
    <name evidence="1" type="ORF">CGSHiR3021_04922</name>
</gene>
<keyword evidence="1" id="KW-0808">Transferase</keyword>
<reference evidence="1 2" key="1">
    <citation type="journal article" date="2007" name="Genome Biol.">
        <title>Characterization and modeling of the Haemophilus influenzae core and supragenomes based on the complete genomic sequences of Rd and 12 clinical nontypeable strains.</title>
        <authorList>
            <person name="Hogg J.S."/>
            <person name="Hu F.Z."/>
            <person name="Janto B."/>
            <person name="Boissy R."/>
            <person name="Hayes J."/>
            <person name="Keefe R."/>
            <person name="Post J.C."/>
            <person name="Ehrlich G.D."/>
        </authorList>
    </citation>
    <scope>NUCLEOTIDE SEQUENCE [LARGE SCALE GENOMIC DNA]</scope>
    <source>
        <strain evidence="1 2">22.4-21</strain>
    </source>
</reference>
<protein>
    <submittedName>
        <fullName evidence="1">Possible glycosyltransferase</fullName>
    </submittedName>
</protein>
<accession>A4NYE5</accession>
<sequence length="55" mass="6366">MTSTIGHPELSLAIKSVQNQTYPCKHYVFVDGNIFWDKAKSIFIEYYGGRPWAKE</sequence>
<dbReference type="AlphaFoldDB" id="A4NYE5"/>
<evidence type="ECO:0000313" key="2">
    <source>
        <dbReference type="Proteomes" id="UP000005596"/>
    </source>
</evidence>
<name>A4NYE5_HAEIF</name>
<dbReference type="BioCyc" id="HINF375063:G119K-1285-MONOMER"/>
<organism evidence="1 2">
    <name type="scientific">Haemophilus influenzae 22.4-21</name>
    <dbReference type="NCBI Taxonomy" id="375063"/>
    <lineage>
        <taxon>Bacteria</taxon>
        <taxon>Pseudomonadati</taxon>
        <taxon>Pseudomonadota</taxon>
        <taxon>Gammaproteobacteria</taxon>
        <taxon>Pasteurellales</taxon>
        <taxon>Pasteurellaceae</taxon>
        <taxon>Haemophilus</taxon>
    </lineage>
</organism>
<dbReference type="EMBL" id="AAZJ01000006">
    <property type="protein sequence ID" value="EDK13819.1"/>
    <property type="molecule type" value="Genomic_DNA"/>
</dbReference>
<evidence type="ECO:0000313" key="1">
    <source>
        <dbReference type="EMBL" id="EDK13819.1"/>
    </source>
</evidence>
<dbReference type="Proteomes" id="UP000005596">
    <property type="component" value="Unassembled WGS sequence"/>
</dbReference>